<feature type="compositionally biased region" description="Low complexity" evidence="1">
    <location>
        <begin position="202"/>
        <end position="232"/>
    </location>
</feature>
<dbReference type="InterPro" id="IPR036404">
    <property type="entry name" value="Jacalin-like_lectin_dom_sf"/>
</dbReference>
<accession>A0AAQ2XWS4</accession>
<name>A0AAQ2XWS4_9VIBR</name>
<feature type="region of interest" description="Disordered" evidence="1">
    <location>
        <begin position="189"/>
        <end position="266"/>
    </location>
</feature>
<dbReference type="AlphaFoldDB" id="A0AAQ2XWS4"/>
<keyword evidence="2" id="KW-0732">Signal</keyword>
<evidence type="ECO:0000313" key="5">
    <source>
        <dbReference type="Proteomes" id="UP001219537"/>
    </source>
</evidence>
<evidence type="ECO:0000313" key="4">
    <source>
        <dbReference type="EMBL" id="WDG07016.1"/>
    </source>
</evidence>
<proteinExistence type="predicted"/>
<dbReference type="Pfam" id="PF01391">
    <property type="entry name" value="Collagen"/>
    <property type="match status" value="1"/>
</dbReference>
<reference evidence="4" key="1">
    <citation type="submission" date="2023-02" db="EMBL/GenBank/DDBJ databases">
        <title>Isolation, identification, and genome analysis of Vibrio campbellii in the Penaeus vannamei larvae stage.</title>
        <authorList>
            <person name="Huang T."/>
            <person name="Zhang B."/>
        </authorList>
    </citation>
    <scope>NUCLEOTIDE SEQUENCE</scope>
    <source>
        <strain evidence="4">20220413_1</strain>
    </source>
</reference>
<dbReference type="InterPro" id="IPR008160">
    <property type="entry name" value="Collagen"/>
</dbReference>
<evidence type="ECO:0000259" key="3">
    <source>
        <dbReference type="Pfam" id="PF16458"/>
    </source>
</evidence>
<dbReference type="EMBL" id="CP117988">
    <property type="protein sequence ID" value="WDG07016.1"/>
    <property type="molecule type" value="Genomic_DNA"/>
</dbReference>
<gene>
    <name evidence="4" type="ORF">PUN50_09670</name>
</gene>
<dbReference type="Pfam" id="PF16458">
    <property type="entry name" value="Beta-prism_lec"/>
    <property type="match status" value="1"/>
</dbReference>
<evidence type="ECO:0000256" key="2">
    <source>
        <dbReference type="SAM" id="SignalP"/>
    </source>
</evidence>
<feature type="signal peptide" evidence="2">
    <location>
        <begin position="1"/>
        <end position="28"/>
    </location>
</feature>
<feature type="compositionally biased region" description="Low complexity" evidence="1">
    <location>
        <begin position="244"/>
        <end position="264"/>
    </location>
</feature>
<dbReference type="InterPro" id="IPR032496">
    <property type="entry name" value="Hemolysin_beta-prism_lec"/>
</dbReference>
<feature type="domain" description="Hemolysin beta-prism lectin" evidence="3">
    <location>
        <begin position="274"/>
        <end position="390"/>
    </location>
</feature>
<organism evidence="4 5">
    <name type="scientific">Vibrio campbellii</name>
    <dbReference type="NCBI Taxonomy" id="680"/>
    <lineage>
        <taxon>Bacteria</taxon>
        <taxon>Pseudomonadati</taxon>
        <taxon>Pseudomonadota</taxon>
        <taxon>Gammaproteobacteria</taxon>
        <taxon>Vibrionales</taxon>
        <taxon>Vibrionaceae</taxon>
        <taxon>Vibrio</taxon>
    </lineage>
</organism>
<dbReference type="PANTHER" id="PTHR24637">
    <property type="entry name" value="COLLAGEN"/>
    <property type="match status" value="1"/>
</dbReference>
<dbReference type="Proteomes" id="UP001219537">
    <property type="component" value="Chromosome 1"/>
</dbReference>
<dbReference type="RefSeq" id="WP_274290257.1">
    <property type="nucleotide sequence ID" value="NZ_CP117988.1"/>
</dbReference>
<dbReference type="Gene3D" id="2.100.10.30">
    <property type="entry name" value="Jacalin-like lectin domain"/>
    <property type="match status" value="1"/>
</dbReference>
<feature type="chain" id="PRO_5042986158" evidence="2">
    <location>
        <begin position="29"/>
        <end position="410"/>
    </location>
</feature>
<sequence>MFNLTNFNFKKKALCILVPLSISVPATSGTIFDEPHALAVSVFDIRTGDPIDDGEYYVEVDIIDNNTSLPIGTEQYQCHFFSGICSLPISIKNLPSLTDLTGISFSVSIPDVLDENSISYDVSNVSVDVQTQNQMDNTLKYAIKPVLYARVAETATNVTGDITPNSVDTSTISINGSAVINDNGEWVGKGAIEGPQGPKGDTGATGPQGAAGPRGATGAQGPAGPQGATGPRGFSGPRGYTGSRGATGPRGYRGYTGPRGPQGPSGVQHISYVSPFYGASFMKEFNHVEIPLSGNTLYVRSGSWIDGLGTNNKVYAGQEGGNRKSISMLGLKQIKLYRETSWTSDVIGYMEFIYASGKKVTFGNIRTPYILGTYNIPNGKTVYKIDAYSAKKGLSIYGAKGIGGLVFHSK</sequence>
<evidence type="ECO:0000256" key="1">
    <source>
        <dbReference type="SAM" id="MobiDB-lite"/>
    </source>
</evidence>
<protein>
    <submittedName>
        <fullName evidence="4">Beta-prism lectin domain-containing protein</fullName>
    </submittedName>
</protein>
<dbReference type="PANTHER" id="PTHR24637:SF428">
    <property type="entry name" value="SCAVENGER RECEPTOR CLASS A MEMBER 3"/>
    <property type="match status" value="1"/>
</dbReference>